<dbReference type="AlphaFoldDB" id="J6F545"/>
<evidence type="ECO:0000256" key="1">
    <source>
        <dbReference type="SAM" id="Phobius"/>
    </source>
</evidence>
<protein>
    <submittedName>
        <fullName evidence="2">Uncharacterized protein</fullName>
    </submittedName>
</protein>
<keyword evidence="1" id="KW-1133">Transmembrane helix</keyword>
<dbReference type="EMBL" id="ALBS01000110">
    <property type="protein sequence ID" value="EJT50407.1"/>
    <property type="molecule type" value="Genomic_DNA"/>
</dbReference>
<keyword evidence="1" id="KW-0812">Transmembrane</keyword>
<gene>
    <name evidence="2" type="ORF">A1Q1_00339</name>
</gene>
<keyword evidence="1" id="KW-0472">Membrane</keyword>
<dbReference type="Proteomes" id="UP000002748">
    <property type="component" value="Unassembled WGS sequence"/>
</dbReference>
<organism evidence="2 3">
    <name type="scientific">Trichosporon asahii var. asahii (strain ATCC 90039 / CBS 2479 / JCM 2466 / KCTC 7840 / NBRC 103889/ NCYC 2677 / UAMH 7654)</name>
    <name type="common">Yeast</name>
    <dbReference type="NCBI Taxonomy" id="1186058"/>
    <lineage>
        <taxon>Eukaryota</taxon>
        <taxon>Fungi</taxon>
        <taxon>Dikarya</taxon>
        <taxon>Basidiomycota</taxon>
        <taxon>Agaricomycotina</taxon>
        <taxon>Tremellomycetes</taxon>
        <taxon>Trichosporonales</taxon>
        <taxon>Trichosporonaceae</taxon>
        <taxon>Trichosporon</taxon>
    </lineage>
</organism>
<dbReference type="RefSeq" id="XP_014181463.1">
    <property type="nucleotide sequence ID" value="XM_014325988.1"/>
</dbReference>
<dbReference type="KEGG" id="tasa:A1Q1_00339"/>
<dbReference type="VEuPathDB" id="FungiDB:A1Q1_00339"/>
<feature type="transmembrane region" description="Helical" evidence="1">
    <location>
        <begin position="189"/>
        <end position="212"/>
    </location>
</feature>
<sequence>MVRRGPGGAWTEDTRSTIYFPEDVMDTYVGQWHQTNRRPAVLGNKGERSRWIMVGLLLCCFIVWIVSCCPQMHSSCMLHIRSEPYVSGPEGVDLCFGLHGYYDRSTNTTISQHGYNIMEVVRNATDYPDLNMKLGPVTRGFGMTYFWTGECTSSSALTPVILFFYIGALAADVFPSLPDQQPLSGIGTTVHFVLMFVNIIPVAINLSVFVGVRNTLIQQGKEHAGAFKVSPVGALAWLQLLSLFVFWGALAAALLMDFREDIFEQRSHELRPPPANRRFGPTADAHAFPYYFHTQAGMDVTTPVTPPSSIYVPGGMEVHPRQAFGEDWHRHQS</sequence>
<accession>J6F545</accession>
<dbReference type="GeneID" id="25983853"/>
<comment type="caution">
    <text evidence="2">The sequence shown here is derived from an EMBL/GenBank/DDBJ whole genome shotgun (WGS) entry which is preliminary data.</text>
</comment>
<feature type="transmembrane region" description="Helical" evidence="1">
    <location>
        <begin position="51"/>
        <end position="73"/>
    </location>
</feature>
<feature type="transmembrane region" description="Helical" evidence="1">
    <location>
        <begin position="156"/>
        <end position="177"/>
    </location>
</feature>
<name>J6F545_TRIAS</name>
<dbReference type="HOGENOM" id="CLU_834677_0_0_1"/>
<proteinExistence type="predicted"/>
<evidence type="ECO:0000313" key="3">
    <source>
        <dbReference type="Proteomes" id="UP000002748"/>
    </source>
</evidence>
<feature type="transmembrane region" description="Helical" evidence="1">
    <location>
        <begin position="232"/>
        <end position="256"/>
    </location>
</feature>
<evidence type="ECO:0000313" key="2">
    <source>
        <dbReference type="EMBL" id="EJT50407.1"/>
    </source>
</evidence>
<reference evidence="2 3" key="1">
    <citation type="journal article" date="2012" name="Eukaryot. Cell">
        <title>Draft genome sequence of CBS 2479, the standard type strain of Trichosporon asahii.</title>
        <authorList>
            <person name="Yang R.Y."/>
            <person name="Li H.T."/>
            <person name="Zhu H."/>
            <person name="Zhou G.P."/>
            <person name="Wang M."/>
            <person name="Wang L."/>
        </authorList>
    </citation>
    <scope>NUCLEOTIDE SEQUENCE [LARGE SCALE GENOMIC DNA]</scope>
    <source>
        <strain evidence="3">ATCC 90039 / CBS 2479 / JCM 2466 / KCTC 7840 / NCYC 2677 / UAMH 7654</strain>
    </source>
</reference>